<keyword evidence="5" id="KW-0443">Lipid metabolism</keyword>
<name>A0A9D4T262_RHISA</name>
<feature type="transmembrane region" description="Helical" evidence="9">
    <location>
        <begin position="129"/>
        <end position="148"/>
    </location>
</feature>
<evidence type="ECO:0000256" key="9">
    <source>
        <dbReference type="SAM" id="Phobius"/>
    </source>
</evidence>
<evidence type="ECO:0000256" key="2">
    <source>
        <dbReference type="ARBA" id="ARBA00022679"/>
    </source>
</evidence>
<evidence type="ECO:0000256" key="3">
    <source>
        <dbReference type="ARBA" id="ARBA00022692"/>
    </source>
</evidence>
<dbReference type="PROSITE" id="PS00379">
    <property type="entry name" value="CDP_ALCOHOL_P_TRANSF"/>
    <property type="match status" value="1"/>
</dbReference>
<evidence type="ECO:0000256" key="6">
    <source>
        <dbReference type="ARBA" id="ARBA00023136"/>
    </source>
</evidence>
<dbReference type="GO" id="GO:0008654">
    <property type="term" value="P:phospholipid biosynthetic process"/>
    <property type="evidence" value="ECO:0007669"/>
    <property type="project" value="InterPro"/>
</dbReference>
<evidence type="ECO:0000256" key="1">
    <source>
        <dbReference type="ARBA" id="ARBA00004141"/>
    </source>
</evidence>
<dbReference type="PANTHER" id="PTHR15362:SF13">
    <property type="entry name" value="SI:CH1073-145M9.1"/>
    <property type="match status" value="1"/>
</dbReference>
<proteinExistence type="inferred from homology"/>
<comment type="caution">
    <text evidence="10">The sequence shown here is derived from an EMBL/GenBank/DDBJ whole genome shotgun (WGS) entry which is preliminary data.</text>
</comment>
<feature type="transmembrane region" description="Helical" evidence="9">
    <location>
        <begin position="74"/>
        <end position="98"/>
    </location>
</feature>
<dbReference type="GO" id="GO:0016780">
    <property type="term" value="F:phosphotransferase activity, for other substituted phosphate groups"/>
    <property type="evidence" value="ECO:0007669"/>
    <property type="project" value="InterPro"/>
</dbReference>
<keyword evidence="11" id="KW-1185">Reference proteome</keyword>
<accession>A0A9D4T262</accession>
<dbReference type="VEuPathDB" id="VectorBase:RSAN_053862"/>
<dbReference type="InterPro" id="IPR048254">
    <property type="entry name" value="CDP_ALCOHOL_P_TRANSF_CS"/>
</dbReference>
<evidence type="ECO:0000313" key="11">
    <source>
        <dbReference type="Proteomes" id="UP000821837"/>
    </source>
</evidence>
<keyword evidence="4 9" id="KW-1133">Transmembrane helix</keyword>
<reference evidence="10" key="1">
    <citation type="journal article" date="2020" name="Cell">
        <title>Large-Scale Comparative Analyses of Tick Genomes Elucidate Their Genetic Diversity and Vector Capacities.</title>
        <authorList>
            <consortium name="Tick Genome and Microbiome Consortium (TIGMIC)"/>
            <person name="Jia N."/>
            <person name="Wang J."/>
            <person name="Shi W."/>
            <person name="Du L."/>
            <person name="Sun Y."/>
            <person name="Zhan W."/>
            <person name="Jiang J.F."/>
            <person name="Wang Q."/>
            <person name="Zhang B."/>
            <person name="Ji P."/>
            <person name="Bell-Sakyi L."/>
            <person name="Cui X.M."/>
            <person name="Yuan T.T."/>
            <person name="Jiang B.G."/>
            <person name="Yang W.F."/>
            <person name="Lam T.T."/>
            <person name="Chang Q.C."/>
            <person name="Ding S.J."/>
            <person name="Wang X.J."/>
            <person name="Zhu J.G."/>
            <person name="Ruan X.D."/>
            <person name="Zhao L."/>
            <person name="Wei J.T."/>
            <person name="Ye R.Z."/>
            <person name="Que T.C."/>
            <person name="Du C.H."/>
            <person name="Zhou Y.H."/>
            <person name="Cheng J.X."/>
            <person name="Dai P.F."/>
            <person name="Guo W.B."/>
            <person name="Han X.H."/>
            <person name="Huang E.J."/>
            <person name="Li L.F."/>
            <person name="Wei W."/>
            <person name="Gao Y.C."/>
            <person name="Liu J.Z."/>
            <person name="Shao H.Z."/>
            <person name="Wang X."/>
            <person name="Wang C.C."/>
            <person name="Yang T.C."/>
            <person name="Huo Q.B."/>
            <person name="Li W."/>
            <person name="Chen H.Y."/>
            <person name="Chen S.E."/>
            <person name="Zhou L.G."/>
            <person name="Ni X.B."/>
            <person name="Tian J.H."/>
            <person name="Sheng Y."/>
            <person name="Liu T."/>
            <person name="Pan Y.S."/>
            <person name="Xia L.Y."/>
            <person name="Li J."/>
            <person name="Zhao F."/>
            <person name="Cao W.C."/>
        </authorList>
    </citation>
    <scope>NUCLEOTIDE SEQUENCE</scope>
    <source>
        <strain evidence="10">Rsan-2018</strain>
    </source>
</reference>
<feature type="transmembrane region" description="Helical" evidence="9">
    <location>
        <begin position="32"/>
        <end position="54"/>
    </location>
</feature>
<dbReference type="EMBL" id="JABSTV010001248">
    <property type="protein sequence ID" value="KAH7969121.1"/>
    <property type="molecule type" value="Genomic_DNA"/>
</dbReference>
<evidence type="ECO:0000256" key="7">
    <source>
        <dbReference type="ARBA" id="ARBA00023264"/>
    </source>
</evidence>
<dbReference type="Proteomes" id="UP000821837">
    <property type="component" value="Unassembled WGS sequence"/>
</dbReference>
<sequence>MTSVFLYVPNLIGYLRMAIVAYAWLLVNDDRWFALLFFVSVLLDGVDGWAARLLGQASAFGTLLDVSVDLGARAMLWSLVWPRFGGFISSIEWLGLLCNYREAGTDWKKDARHHPRWIRAIYANGFKNPWGAVLVTGAHFLPLAIFVYERGIWTSPCFPYVIAFLWFGKGICFATEGYFVWYHVKKLNAS</sequence>
<dbReference type="Pfam" id="PF01066">
    <property type="entry name" value="CDP-OH_P_transf"/>
    <property type="match status" value="1"/>
</dbReference>
<dbReference type="PANTHER" id="PTHR15362">
    <property type="entry name" value="PHOSPHATIDYLINOSITOL SYNTHASE"/>
    <property type="match status" value="1"/>
</dbReference>
<keyword evidence="7" id="KW-1208">Phospholipid metabolism</keyword>
<keyword evidence="6 9" id="KW-0472">Membrane</keyword>
<dbReference type="OMA" id="KGICFAT"/>
<dbReference type="InterPro" id="IPR000462">
    <property type="entry name" value="CDP-OH_P_trans"/>
</dbReference>
<dbReference type="AlphaFoldDB" id="A0A9D4T262"/>
<keyword evidence="2 8" id="KW-0808">Transferase</keyword>
<comment type="similarity">
    <text evidence="8">Belongs to the CDP-alcohol phosphatidyltransferase class-I family.</text>
</comment>
<dbReference type="OrthoDB" id="10251079at2759"/>
<feature type="transmembrane region" description="Helical" evidence="9">
    <location>
        <begin position="160"/>
        <end position="181"/>
    </location>
</feature>
<gene>
    <name evidence="10" type="ORF">HPB52_014766</name>
</gene>
<dbReference type="Gene3D" id="1.20.120.1760">
    <property type="match status" value="1"/>
</dbReference>
<evidence type="ECO:0000256" key="8">
    <source>
        <dbReference type="RuleBase" id="RU003750"/>
    </source>
</evidence>
<evidence type="ECO:0008006" key="12">
    <source>
        <dbReference type="Google" id="ProtNLM"/>
    </source>
</evidence>
<keyword evidence="3 9" id="KW-0812">Transmembrane</keyword>
<dbReference type="GO" id="GO:0016020">
    <property type="term" value="C:membrane"/>
    <property type="evidence" value="ECO:0007669"/>
    <property type="project" value="UniProtKB-SubCell"/>
</dbReference>
<evidence type="ECO:0000256" key="4">
    <source>
        <dbReference type="ARBA" id="ARBA00022989"/>
    </source>
</evidence>
<evidence type="ECO:0000256" key="5">
    <source>
        <dbReference type="ARBA" id="ARBA00023098"/>
    </source>
</evidence>
<protein>
    <recommendedName>
        <fullName evidence="12">CDP-diacylglycerol--inositol 3-phosphatidyltransferase</fullName>
    </recommendedName>
</protein>
<evidence type="ECO:0000313" key="10">
    <source>
        <dbReference type="EMBL" id="KAH7969121.1"/>
    </source>
</evidence>
<organism evidence="10 11">
    <name type="scientific">Rhipicephalus sanguineus</name>
    <name type="common">Brown dog tick</name>
    <name type="synonym">Ixodes sanguineus</name>
    <dbReference type="NCBI Taxonomy" id="34632"/>
    <lineage>
        <taxon>Eukaryota</taxon>
        <taxon>Metazoa</taxon>
        <taxon>Ecdysozoa</taxon>
        <taxon>Arthropoda</taxon>
        <taxon>Chelicerata</taxon>
        <taxon>Arachnida</taxon>
        <taxon>Acari</taxon>
        <taxon>Parasitiformes</taxon>
        <taxon>Ixodida</taxon>
        <taxon>Ixodoidea</taxon>
        <taxon>Ixodidae</taxon>
        <taxon>Rhipicephalinae</taxon>
        <taxon>Rhipicephalus</taxon>
        <taxon>Rhipicephalus</taxon>
    </lineage>
</organism>
<feature type="transmembrane region" description="Helical" evidence="9">
    <location>
        <begin position="6"/>
        <end position="25"/>
    </location>
</feature>
<dbReference type="InterPro" id="IPR043130">
    <property type="entry name" value="CDP-OH_PTrfase_TM_dom"/>
</dbReference>
<reference evidence="10" key="2">
    <citation type="submission" date="2021-09" db="EMBL/GenBank/DDBJ databases">
        <authorList>
            <person name="Jia N."/>
            <person name="Wang J."/>
            <person name="Shi W."/>
            <person name="Du L."/>
            <person name="Sun Y."/>
            <person name="Zhan W."/>
            <person name="Jiang J."/>
            <person name="Wang Q."/>
            <person name="Zhang B."/>
            <person name="Ji P."/>
            <person name="Sakyi L.B."/>
            <person name="Cui X."/>
            <person name="Yuan T."/>
            <person name="Jiang B."/>
            <person name="Yang W."/>
            <person name="Lam T.T.-Y."/>
            <person name="Chang Q."/>
            <person name="Ding S."/>
            <person name="Wang X."/>
            <person name="Zhu J."/>
            <person name="Ruan X."/>
            <person name="Zhao L."/>
            <person name="Wei J."/>
            <person name="Que T."/>
            <person name="Du C."/>
            <person name="Cheng J."/>
            <person name="Dai P."/>
            <person name="Han X."/>
            <person name="Huang E."/>
            <person name="Gao Y."/>
            <person name="Liu J."/>
            <person name="Shao H."/>
            <person name="Ye R."/>
            <person name="Li L."/>
            <person name="Wei W."/>
            <person name="Wang X."/>
            <person name="Wang C."/>
            <person name="Huo Q."/>
            <person name="Li W."/>
            <person name="Guo W."/>
            <person name="Chen H."/>
            <person name="Chen S."/>
            <person name="Zhou L."/>
            <person name="Zhou L."/>
            <person name="Ni X."/>
            <person name="Tian J."/>
            <person name="Zhou Y."/>
            <person name="Sheng Y."/>
            <person name="Liu T."/>
            <person name="Pan Y."/>
            <person name="Xia L."/>
            <person name="Li J."/>
            <person name="Zhao F."/>
            <person name="Cao W."/>
        </authorList>
    </citation>
    <scope>NUCLEOTIDE SEQUENCE</scope>
    <source>
        <strain evidence="10">Rsan-2018</strain>
        <tissue evidence="10">Larvae</tissue>
    </source>
</reference>
<comment type="subcellular location">
    <subcellularLocation>
        <location evidence="1">Membrane</location>
        <topology evidence="1">Multi-pass membrane protein</topology>
    </subcellularLocation>
</comment>